<evidence type="ECO:0000313" key="3">
    <source>
        <dbReference type="Proteomes" id="UP000232227"/>
    </source>
</evidence>
<accession>A0A291ISD1</accession>
<dbReference type="InterPro" id="IPR029058">
    <property type="entry name" value="AB_hydrolase_fold"/>
</dbReference>
<dbReference type="InterPro" id="IPR022742">
    <property type="entry name" value="Hydrolase_4"/>
</dbReference>
<dbReference type="PANTHER" id="PTHR43798:SF6">
    <property type="entry name" value="HYDROLASE, PUTATIVE (AFU_ORTHOLOGUE AFUA_4G13070)-RELATED"/>
    <property type="match status" value="1"/>
</dbReference>
<comment type="similarity">
    <text evidence="1">Belongs to the lipase/esterase LIP3/BchO family.</text>
</comment>
<dbReference type="RefSeq" id="WP_096863097.1">
    <property type="nucleotide sequence ID" value="NZ_CP023668.1"/>
</dbReference>
<organism evidence="2 3">
    <name type="scientific">Mesoplasma lactucae ATCC 49193</name>
    <dbReference type="NCBI Taxonomy" id="81460"/>
    <lineage>
        <taxon>Bacteria</taxon>
        <taxon>Bacillati</taxon>
        <taxon>Mycoplasmatota</taxon>
        <taxon>Mollicutes</taxon>
        <taxon>Entomoplasmatales</taxon>
        <taxon>Entomoplasmataceae</taxon>
        <taxon>Mesoplasma</taxon>
    </lineage>
</organism>
<dbReference type="PRINTS" id="PR00111">
    <property type="entry name" value="ABHYDROLASE"/>
</dbReference>
<dbReference type="Proteomes" id="UP000232227">
    <property type="component" value="Chromosome"/>
</dbReference>
<dbReference type="PANTHER" id="PTHR43798">
    <property type="entry name" value="MONOACYLGLYCEROL LIPASE"/>
    <property type="match status" value="1"/>
</dbReference>
<dbReference type="SUPFAM" id="SSF53474">
    <property type="entry name" value="alpha/beta-Hydrolases"/>
    <property type="match status" value="1"/>
</dbReference>
<dbReference type="EMBL" id="CP023668">
    <property type="protein sequence ID" value="ATG97792.1"/>
    <property type="molecule type" value="Genomic_DNA"/>
</dbReference>
<dbReference type="Pfam" id="PF12146">
    <property type="entry name" value="Hydrolase_4"/>
    <property type="match status" value="1"/>
</dbReference>
<evidence type="ECO:0000313" key="2">
    <source>
        <dbReference type="EMBL" id="ATG97792.1"/>
    </source>
</evidence>
<keyword evidence="3" id="KW-1185">Reference proteome</keyword>
<proteinExistence type="inferred from homology"/>
<sequence>MEYQVKPNQTIYYEEYGEGKPLFILHGLCVDHHYMVDEFEQVLKNSCYRRIYLDLPGMGKSSSFIRPTSDEILNQVLQMIDDLSNHEEFYLAGHSYGAYLGLAIAYQRERLCKGLFANSPAVYADEKKRYLSRHHTIGGDISTINFNNNTKAFNEYFSTNVLIDQETWDKYEKEVLIGTNNCNFDFIHDLQHDGFKDYELSCERDLRMKKVSTPLLLVSGKEDNVVGWKDQMSLMDNWLNGSMILLSKAGHNLQMDQPEVYQDMIKDFFLNKLN</sequence>
<reference evidence="2 3" key="1">
    <citation type="submission" date="2017-09" db="EMBL/GenBank/DDBJ databases">
        <title>SPAdes assembly of the Mesoplasma lactucae genome.</title>
        <authorList>
            <person name="Knight T.F."/>
            <person name="Rubinstein R."/>
            <person name="Citino T."/>
        </authorList>
    </citation>
    <scope>NUCLEOTIDE SEQUENCE [LARGE SCALE GENOMIC DNA]</scope>
    <source>
        <strain evidence="2 3">831-C4</strain>
    </source>
</reference>
<name>A0A291ISD1_9MOLU</name>
<gene>
    <name evidence="2" type="ORF">CP520_03585</name>
</gene>
<dbReference type="AlphaFoldDB" id="A0A291ISD1"/>
<dbReference type="KEGG" id="mlac:CP520_03585"/>
<dbReference type="OrthoDB" id="9776303at2"/>
<protein>
    <submittedName>
        <fullName evidence="2">Uncharacterized protein</fullName>
    </submittedName>
</protein>
<dbReference type="Gene3D" id="3.40.50.1820">
    <property type="entry name" value="alpha/beta hydrolase"/>
    <property type="match status" value="1"/>
</dbReference>
<dbReference type="InterPro" id="IPR050266">
    <property type="entry name" value="AB_hydrolase_sf"/>
</dbReference>
<dbReference type="InterPro" id="IPR000073">
    <property type="entry name" value="AB_hydrolase_1"/>
</dbReference>
<evidence type="ECO:0000256" key="1">
    <source>
        <dbReference type="ARBA" id="ARBA00006989"/>
    </source>
</evidence>